<dbReference type="EMBL" id="JACHLY010000001">
    <property type="protein sequence ID" value="MBB5999657.1"/>
    <property type="molecule type" value="Genomic_DNA"/>
</dbReference>
<gene>
    <name evidence="2" type="ORF">HNR25_003408</name>
</gene>
<proteinExistence type="predicted"/>
<evidence type="ECO:0000313" key="3">
    <source>
        <dbReference type="Proteomes" id="UP000578077"/>
    </source>
</evidence>
<sequence length="158" mass="16740">MPSTVAEAAMAFVFGLASGVVPVLNVELYLLGLGTLGGGTLLMGAAAAGLGQTLGKIPYFYIGRGALNVPWLKRRARTPPRWAERAERWRAKAEGRPLWALGLVGVSSLASVPPFMVVSVLAGTVRMPVWSFAAVTFVTRTVRFAVVVYAPGAALWLL</sequence>
<dbReference type="Proteomes" id="UP000578077">
    <property type="component" value="Unassembled WGS sequence"/>
</dbReference>
<keyword evidence="1" id="KW-0472">Membrane</keyword>
<keyword evidence="3" id="KW-1185">Reference proteome</keyword>
<keyword evidence="1" id="KW-1133">Transmembrane helix</keyword>
<organism evidence="2 3">
    <name type="scientific">Streptomonospora salina</name>
    <dbReference type="NCBI Taxonomy" id="104205"/>
    <lineage>
        <taxon>Bacteria</taxon>
        <taxon>Bacillati</taxon>
        <taxon>Actinomycetota</taxon>
        <taxon>Actinomycetes</taxon>
        <taxon>Streptosporangiales</taxon>
        <taxon>Nocardiopsidaceae</taxon>
        <taxon>Streptomonospora</taxon>
    </lineage>
</organism>
<accession>A0A841E6U8</accession>
<feature type="transmembrane region" description="Helical" evidence="1">
    <location>
        <begin position="129"/>
        <end position="157"/>
    </location>
</feature>
<comment type="caution">
    <text evidence="2">The sequence shown here is derived from an EMBL/GenBank/DDBJ whole genome shotgun (WGS) entry which is preliminary data.</text>
</comment>
<protein>
    <submittedName>
        <fullName evidence="2">Membrane protein YqaA with SNARE-associated domain</fullName>
    </submittedName>
</protein>
<dbReference type="AlphaFoldDB" id="A0A841E6U8"/>
<feature type="transmembrane region" description="Helical" evidence="1">
    <location>
        <begin position="98"/>
        <end position="123"/>
    </location>
</feature>
<feature type="transmembrane region" description="Helical" evidence="1">
    <location>
        <begin position="29"/>
        <end position="50"/>
    </location>
</feature>
<evidence type="ECO:0000256" key="1">
    <source>
        <dbReference type="SAM" id="Phobius"/>
    </source>
</evidence>
<evidence type="ECO:0000313" key="2">
    <source>
        <dbReference type="EMBL" id="MBB5999657.1"/>
    </source>
</evidence>
<keyword evidence="1" id="KW-0812">Transmembrane</keyword>
<name>A0A841E6U8_9ACTN</name>
<reference evidence="2 3" key="1">
    <citation type="submission" date="2020-08" db="EMBL/GenBank/DDBJ databases">
        <title>Sequencing the genomes of 1000 actinobacteria strains.</title>
        <authorList>
            <person name="Klenk H.-P."/>
        </authorList>
    </citation>
    <scope>NUCLEOTIDE SEQUENCE [LARGE SCALE GENOMIC DNA]</scope>
    <source>
        <strain evidence="2 3">DSM 44593</strain>
    </source>
</reference>